<feature type="non-terminal residue" evidence="1">
    <location>
        <position position="1"/>
    </location>
</feature>
<name>A0AAD7C9Z0_9AGAR</name>
<sequence>MAASETAIQLRAQIADICSSIARQRALLKELEKQKSEAESLLNAVVDPMGRLPLEVAAEIFKKCLPLTPKFSNYRAALAVLTEICHAWRKLAISIPSLW</sequence>
<dbReference type="Proteomes" id="UP001221142">
    <property type="component" value="Unassembled WGS sequence"/>
</dbReference>
<proteinExistence type="predicted"/>
<evidence type="ECO:0008006" key="3">
    <source>
        <dbReference type="Google" id="ProtNLM"/>
    </source>
</evidence>
<protein>
    <recommendedName>
        <fullName evidence="3">F-box domain-containing protein</fullName>
    </recommendedName>
</protein>
<evidence type="ECO:0000313" key="2">
    <source>
        <dbReference type="Proteomes" id="UP001221142"/>
    </source>
</evidence>
<dbReference type="EMBL" id="JARKIF010000003">
    <property type="protein sequence ID" value="KAJ7643558.1"/>
    <property type="molecule type" value="Genomic_DNA"/>
</dbReference>
<evidence type="ECO:0000313" key="1">
    <source>
        <dbReference type="EMBL" id="KAJ7643558.1"/>
    </source>
</evidence>
<accession>A0AAD7C9Z0</accession>
<comment type="caution">
    <text evidence="1">The sequence shown here is derived from an EMBL/GenBank/DDBJ whole genome shotgun (WGS) entry which is preliminary data.</text>
</comment>
<dbReference type="AlphaFoldDB" id="A0AAD7C9Z0"/>
<organism evidence="1 2">
    <name type="scientific">Roridomyces roridus</name>
    <dbReference type="NCBI Taxonomy" id="1738132"/>
    <lineage>
        <taxon>Eukaryota</taxon>
        <taxon>Fungi</taxon>
        <taxon>Dikarya</taxon>
        <taxon>Basidiomycota</taxon>
        <taxon>Agaricomycotina</taxon>
        <taxon>Agaricomycetes</taxon>
        <taxon>Agaricomycetidae</taxon>
        <taxon>Agaricales</taxon>
        <taxon>Marasmiineae</taxon>
        <taxon>Mycenaceae</taxon>
        <taxon>Roridomyces</taxon>
    </lineage>
</organism>
<gene>
    <name evidence="1" type="ORF">FB45DRAFT_1113641</name>
</gene>
<feature type="non-terminal residue" evidence="1">
    <location>
        <position position="99"/>
    </location>
</feature>
<keyword evidence="2" id="KW-1185">Reference proteome</keyword>
<reference evidence="1" key="1">
    <citation type="submission" date="2023-03" db="EMBL/GenBank/DDBJ databases">
        <title>Massive genome expansion in bonnet fungi (Mycena s.s.) driven by repeated elements and novel gene families across ecological guilds.</title>
        <authorList>
            <consortium name="Lawrence Berkeley National Laboratory"/>
            <person name="Harder C.B."/>
            <person name="Miyauchi S."/>
            <person name="Viragh M."/>
            <person name="Kuo A."/>
            <person name="Thoen E."/>
            <person name="Andreopoulos B."/>
            <person name="Lu D."/>
            <person name="Skrede I."/>
            <person name="Drula E."/>
            <person name="Henrissat B."/>
            <person name="Morin E."/>
            <person name="Kohler A."/>
            <person name="Barry K."/>
            <person name="LaButti K."/>
            <person name="Morin E."/>
            <person name="Salamov A."/>
            <person name="Lipzen A."/>
            <person name="Mereny Z."/>
            <person name="Hegedus B."/>
            <person name="Baldrian P."/>
            <person name="Stursova M."/>
            <person name="Weitz H."/>
            <person name="Taylor A."/>
            <person name="Grigoriev I.V."/>
            <person name="Nagy L.G."/>
            <person name="Martin F."/>
            <person name="Kauserud H."/>
        </authorList>
    </citation>
    <scope>NUCLEOTIDE SEQUENCE</scope>
    <source>
        <strain evidence="1">9284</strain>
    </source>
</reference>